<dbReference type="EMBL" id="CAJOBA010005214">
    <property type="protein sequence ID" value="CAF3736593.1"/>
    <property type="molecule type" value="Genomic_DNA"/>
</dbReference>
<protein>
    <submittedName>
        <fullName evidence="2">Uncharacterized protein</fullName>
    </submittedName>
</protein>
<feature type="non-terminal residue" evidence="2">
    <location>
        <position position="1"/>
    </location>
</feature>
<accession>A0A8S2DNH9</accession>
<evidence type="ECO:0000313" key="2">
    <source>
        <dbReference type="EMBL" id="CAF0964586.1"/>
    </source>
</evidence>
<dbReference type="Proteomes" id="UP000677228">
    <property type="component" value="Unassembled WGS sequence"/>
</dbReference>
<sequence>STTTTSIALTTTSTTTTTAPPTKPKGLCVGGLGSPALLQTFGSGNAQFNTATPASFNFTTTYNQSNSAPTSDGHFSFINNLTGEYGTWHQAVDHTPDVTNGYMFLVNADQNPDEIYRSSINSLSIGTVYQFSAYAMNLLASPNEGVLPNITFEIRSPTNDLLASVSTGGIPETINSTWNQYGTSFIASTTSVILLMISNALGGNGNDFAVDDISLVPCIVQTCGF</sequence>
<evidence type="ECO:0000313" key="3">
    <source>
        <dbReference type="EMBL" id="CAF3736593.1"/>
    </source>
</evidence>
<dbReference type="AlphaFoldDB" id="A0A8S2DNH9"/>
<proteinExistence type="predicted"/>
<dbReference type="EMBL" id="CAJNOK010005209">
    <property type="protein sequence ID" value="CAF0964586.1"/>
    <property type="molecule type" value="Genomic_DNA"/>
</dbReference>
<name>A0A8S2DNH9_9BILA</name>
<comment type="caution">
    <text evidence="2">The sequence shown here is derived from an EMBL/GenBank/DDBJ whole genome shotgun (WGS) entry which is preliminary data.</text>
</comment>
<evidence type="ECO:0000256" key="1">
    <source>
        <dbReference type="SAM" id="MobiDB-lite"/>
    </source>
</evidence>
<reference evidence="2" key="1">
    <citation type="submission" date="2021-02" db="EMBL/GenBank/DDBJ databases">
        <authorList>
            <person name="Nowell W R."/>
        </authorList>
    </citation>
    <scope>NUCLEOTIDE SEQUENCE</scope>
</reference>
<organism evidence="2 4">
    <name type="scientific">Didymodactylos carnosus</name>
    <dbReference type="NCBI Taxonomy" id="1234261"/>
    <lineage>
        <taxon>Eukaryota</taxon>
        <taxon>Metazoa</taxon>
        <taxon>Spiralia</taxon>
        <taxon>Gnathifera</taxon>
        <taxon>Rotifera</taxon>
        <taxon>Eurotatoria</taxon>
        <taxon>Bdelloidea</taxon>
        <taxon>Philodinida</taxon>
        <taxon>Philodinidae</taxon>
        <taxon>Didymodactylos</taxon>
    </lineage>
</organism>
<gene>
    <name evidence="2" type="ORF">OVA965_LOCUS12783</name>
    <name evidence="3" type="ORF">TMI583_LOCUS12786</name>
</gene>
<feature type="compositionally biased region" description="Low complexity" evidence="1">
    <location>
        <begin position="1"/>
        <end position="20"/>
    </location>
</feature>
<feature type="region of interest" description="Disordered" evidence="1">
    <location>
        <begin position="1"/>
        <end position="23"/>
    </location>
</feature>
<dbReference type="Proteomes" id="UP000682733">
    <property type="component" value="Unassembled WGS sequence"/>
</dbReference>
<evidence type="ECO:0000313" key="4">
    <source>
        <dbReference type="Proteomes" id="UP000677228"/>
    </source>
</evidence>
<dbReference type="Gene3D" id="2.60.120.260">
    <property type="entry name" value="Galactose-binding domain-like"/>
    <property type="match status" value="1"/>
</dbReference>